<keyword evidence="5 7" id="KW-0326">Glycosidase</keyword>
<keyword evidence="10" id="KW-1185">Reference proteome</keyword>
<evidence type="ECO:0000256" key="5">
    <source>
        <dbReference type="ARBA" id="ARBA00023295"/>
    </source>
</evidence>
<gene>
    <name evidence="9" type="ORF">PMAYCL1PPCAC_22269</name>
</gene>
<dbReference type="EMBL" id="BTRK01000005">
    <property type="protein sequence ID" value="GMR52074.1"/>
    <property type="molecule type" value="Genomic_DNA"/>
</dbReference>
<evidence type="ECO:0000256" key="6">
    <source>
        <dbReference type="ARBA" id="ARBA00023326"/>
    </source>
</evidence>
<keyword evidence="3" id="KW-0136">Cellulose degradation</keyword>
<evidence type="ECO:0000313" key="10">
    <source>
        <dbReference type="Proteomes" id="UP001328107"/>
    </source>
</evidence>
<evidence type="ECO:0000313" key="9">
    <source>
        <dbReference type="EMBL" id="GMR52074.1"/>
    </source>
</evidence>
<dbReference type="PANTHER" id="PTHR35923">
    <property type="entry name" value="MAJOR EXTRACELLULAR ENDOGLUCANASE"/>
    <property type="match status" value="1"/>
</dbReference>
<feature type="non-terminal residue" evidence="9">
    <location>
        <position position="1"/>
    </location>
</feature>
<dbReference type="Pfam" id="PF00150">
    <property type="entry name" value="Cellulase"/>
    <property type="match status" value="1"/>
</dbReference>
<dbReference type="InterPro" id="IPR017853">
    <property type="entry name" value="GH"/>
</dbReference>
<evidence type="ECO:0000256" key="2">
    <source>
        <dbReference type="ARBA" id="ARBA00022801"/>
    </source>
</evidence>
<dbReference type="InterPro" id="IPR001547">
    <property type="entry name" value="Glyco_hydro_5"/>
</dbReference>
<sequence length="251" mass="29247">FCGATSMRILDMFISRAAERGMLVVLSNDQFEAKYSIFPPPLWYNTEYTETQVVRIWSALISRYMNRWNFFAIDLKNEPDLNSATWGNSNRSSDWNRAAERMIRNIGVFNGFFFIDGVYYGIDLTEADKYPLETGDAILNSRIVYTPHCYGIGIIEHDEFGESGFPENLDEIYKKRYGFLTKKGYPVLIGEWGGRYIANSTGETWNLWFAKWLRTNCLTNNIYWSLDPKSWYTPGLLANDYKTPFKHRLAQ</sequence>
<dbReference type="Gene3D" id="3.20.20.80">
    <property type="entry name" value="Glycosidases"/>
    <property type="match status" value="1"/>
</dbReference>
<evidence type="ECO:0000259" key="8">
    <source>
        <dbReference type="Pfam" id="PF00150"/>
    </source>
</evidence>
<dbReference type="AlphaFoldDB" id="A0AAN5CXU9"/>
<organism evidence="9 10">
    <name type="scientific">Pristionchus mayeri</name>
    <dbReference type="NCBI Taxonomy" id="1317129"/>
    <lineage>
        <taxon>Eukaryota</taxon>
        <taxon>Metazoa</taxon>
        <taxon>Ecdysozoa</taxon>
        <taxon>Nematoda</taxon>
        <taxon>Chromadorea</taxon>
        <taxon>Rhabditida</taxon>
        <taxon>Rhabditina</taxon>
        <taxon>Diplogasteromorpha</taxon>
        <taxon>Diplogasteroidea</taxon>
        <taxon>Neodiplogasteridae</taxon>
        <taxon>Pristionchus</taxon>
    </lineage>
</organism>
<evidence type="ECO:0000256" key="7">
    <source>
        <dbReference type="RuleBase" id="RU361153"/>
    </source>
</evidence>
<dbReference type="GO" id="GO:0030245">
    <property type="term" value="P:cellulose catabolic process"/>
    <property type="evidence" value="ECO:0007669"/>
    <property type="project" value="UniProtKB-KW"/>
</dbReference>
<keyword evidence="2 7" id="KW-0378">Hydrolase</keyword>
<proteinExistence type="inferred from homology"/>
<dbReference type="PANTHER" id="PTHR35923:SF2">
    <property type="entry name" value="ENDOGLUCANASE"/>
    <property type="match status" value="1"/>
</dbReference>
<feature type="non-terminal residue" evidence="9">
    <location>
        <position position="251"/>
    </location>
</feature>
<keyword evidence="4" id="KW-0119">Carbohydrate metabolism</keyword>
<evidence type="ECO:0000256" key="1">
    <source>
        <dbReference type="ARBA" id="ARBA00005641"/>
    </source>
</evidence>
<dbReference type="SUPFAM" id="SSF51445">
    <property type="entry name" value="(Trans)glycosidases"/>
    <property type="match status" value="1"/>
</dbReference>
<keyword evidence="6" id="KW-0624">Polysaccharide degradation</keyword>
<comment type="caution">
    <text evidence="9">The sequence shown here is derived from an EMBL/GenBank/DDBJ whole genome shotgun (WGS) entry which is preliminary data.</text>
</comment>
<dbReference type="Proteomes" id="UP001328107">
    <property type="component" value="Unassembled WGS sequence"/>
</dbReference>
<name>A0AAN5CXU9_9BILA</name>
<comment type="similarity">
    <text evidence="1 7">Belongs to the glycosyl hydrolase 5 (cellulase A) family.</text>
</comment>
<reference evidence="10" key="1">
    <citation type="submission" date="2022-10" db="EMBL/GenBank/DDBJ databases">
        <title>Genome assembly of Pristionchus species.</title>
        <authorList>
            <person name="Yoshida K."/>
            <person name="Sommer R.J."/>
        </authorList>
    </citation>
    <scope>NUCLEOTIDE SEQUENCE [LARGE SCALE GENOMIC DNA]</scope>
    <source>
        <strain evidence="10">RS5460</strain>
    </source>
</reference>
<accession>A0AAN5CXU9</accession>
<protein>
    <recommendedName>
        <fullName evidence="8">Glycoside hydrolase family 5 domain-containing protein</fullName>
    </recommendedName>
</protein>
<evidence type="ECO:0000256" key="3">
    <source>
        <dbReference type="ARBA" id="ARBA00023001"/>
    </source>
</evidence>
<evidence type="ECO:0000256" key="4">
    <source>
        <dbReference type="ARBA" id="ARBA00023277"/>
    </source>
</evidence>
<dbReference type="GO" id="GO:0004553">
    <property type="term" value="F:hydrolase activity, hydrolyzing O-glycosyl compounds"/>
    <property type="evidence" value="ECO:0007669"/>
    <property type="project" value="InterPro"/>
</dbReference>
<feature type="domain" description="Glycoside hydrolase family 5" evidence="8">
    <location>
        <begin position="4"/>
        <end position="230"/>
    </location>
</feature>